<dbReference type="PANTHER" id="PTHR13061">
    <property type="entry name" value="DYNACTIN SUBUNIT P25"/>
    <property type="match status" value="1"/>
</dbReference>
<accession>A0A1E3VPA9</accession>
<dbReference type="InterPro" id="IPR011004">
    <property type="entry name" value="Trimer_LpxA-like_sf"/>
</dbReference>
<evidence type="ECO:0008006" key="3">
    <source>
        <dbReference type="Google" id="ProtNLM"/>
    </source>
</evidence>
<comment type="caution">
    <text evidence="1">The sequence shown here is derived from an EMBL/GenBank/DDBJ whole genome shotgun (WGS) entry which is preliminary data.</text>
</comment>
<name>A0A1E3VPA9_9HYPH</name>
<dbReference type="AlphaFoldDB" id="A0A1E3VPA9"/>
<reference evidence="1 2" key="1">
    <citation type="journal article" date="2016" name="Environ. Microbiol.">
        <title>New Methyloceanibacter diversity from North Sea sediments includes methanotroph containing solely the soluble methane monooxygenase.</title>
        <authorList>
            <person name="Vekeman B."/>
            <person name="Kerckhof F.M."/>
            <person name="Cremers G."/>
            <person name="de Vos P."/>
            <person name="Vandamme P."/>
            <person name="Boon N."/>
            <person name="Op den Camp H.J."/>
            <person name="Heylen K."/>
        </authorList>
    </citation>
    <scope>NUCLEOTIDE SEQUENCE [LARGE SCALE GENOMIC DNA]</scope>
    <source>
        <strain evidence="1 2">R-67176</strain>
    </source>
</reference>
<organism evidence="1 2">
    <name type="scientific">Methyloceanibacter stevinii</name>
    <dbReference type="NCBI Taxonomy" id="1774970"/>
    <lineage>
        <taxon>Bacteria</taxon>
        <taxon>Pseudomonadati</taxon>
        <taxon>Pseudomonadota</taxon>
        <taxon>Alphaproteobacteria</taxon>
        <taxon>Hyphomicrobiales</taxon>
        <taxon>Hyphomicrobiaceae</taxon>
        <taxon>Methyloceanibacter</taxon>
    </lineage>
</organism>
<evidence type="ECO:0000313" key="1">
    <source>
        <dbReference type="EMBL" id="ODR95360.1"/>
    </source>
</evidence>
<dbReference type="InterPro" id="IPR047324">
    <property type="entry name" value="LbH_gamma_CA-like"/>
</dbReference>
<protein>
    <recommendedName>
        <fullName evidence="3">Gamma carbonic anhydrase family protein</fullName>
    </recommendedName>
</protein>
<dbReference type="CDD" id="cd04645">
    <property type="entry name" value="LbH_gamma_CA_like"/>
    <property type="match status" value="2"/>
</dbReference>
<dbReference type="EMBL" id="LPWE01000011">
    <property type="protein sequence ID" value="ODR95360.1"/>
    <property type="molecule type" value="Genomic_DNA"/>
</dbReference>
<dbReference type="STRING" id="1774970.AUC70_06050"/>
<gene>
    <name evidence="1" type="ORF">AUC70_06050</name>
</gene>
<dbReference type="InterPro" id="IPR050484">
    <property type="entry name" value="Transf_Hexapept/Carb_Anhydrase"/>
</dbReference>
<proteinExistence type="predicted"/>
<sequence>MAADLLPSRKPYILPYDGIEPLFASEHQLSGHGSCVLGKVEIGAGPLLAANSVLRADGHYVRIGDSFSLGEYGTVHIAHDLYPTRIGDRVTVGSNAVVHACDVGNDCVIENDAVILDGSVVENHVVIEKGAVVFPRTKLEGGHVYAGIPAMPVRACSPYECEARAVQLREEIARSIFVHEAAGTPDLVPPDDAFVAKTAHLKGRIDLASNASVFFGCRLEANGFAIRIGRNVNIQDNTRIHCEKGDFVIGANSTIGHNVDLHDCRIGEGSLIGIGSTVNSGAVIDDDVLLAAGAVAEPGQHLTGGCVWAGRPAHPLAKLDDAKREMMRSVIGHYLNYAKAFRAEQATS</sequence>
<dbReference type="Proteomes" id="UP000094172">
    <property type="component" value="Unassembled WGS sequence"/>
</dbReference>
<keyword evidence="2" id="KW-1185">Reference proteome</keyword>
<dbReference type="PANTHER" id="PTHR13061:SF29">
    <property type="entry name" value="GAMMA CARBONIC ANHYDRASE-LIKE 1, MITOCHONDRIAL-RELATED"/>
    <property type="match status" value="1"/>
</dbReference>
<dbReference type="Pfam" id="PF14602">
    <property type="entry name" value="Hexapep_2"/>
    <property type="match status" value="2"/>
</dbReference>
<dbReference type="Gene3D" id="2.160.10.10">
    <property type="entry name" value="Hexapeptide repeat proteins"/>
    <property type="match status" value="2"/>
</dbReference>
<evidence type="ECO:0000313" key="2">
    <source>
        <dbReference type="Proteomes" id="UP000094172"/>
    </source>
</evidence>
<dbReference type="InterPro" id="IPR001451">
    <property type="entry name" value="Hexapep"/>
</dbReference>
<dbReference type="SUPFAM" id="SSF51161">
    <property type="entry name" value="Trimeric LpxA-like enzymes"/>
    <property type="match status" value="2"/>
</dbReference>